<feature type="chain" id="PRO_5046201513" evidence="6">
    <location>
        <begin position="35"/>
        <end position="419"/>
    </location>
</feature>
<feature type="signal peptide" evidence="6">
    <location>
        <begin position="1"/>
        <end position="34"/>
    </location>
</feature>
<dbReference type="CDD" id="cd21112">
    <property type="entry name" value="alphaLP-like"/>
    <property type="match status" value="1"/>
</dbReference>
<keyword evidence="4" id="KW-0720">Serine protease</keyword>
<dbReference type="InterPro" id="IPR018114">
    <property type="entry name" value="TRYPSIN_HIS"/>
</dbReference>
<comment type="caution">
    <text evidence="7">The sequence shown here is derived from an EMBL/GenBank/DDBJ whole genome shotgun (WGS) entry which is preliminary data.</text>
</comment>
<accession>A0ABV6M9C0</accession>
<dbReference type="Gene3D" id="2.40.10.10">
    <property type="entry name" value="Trypsin-like serine proteases"/>
    <property type="match status" value="2"/>
</dbReference>
<keyword evidence="2" id="KW-0645">Protease</keyword>
<evidence type="ECO:0000256" key="2">
    <source>
        <dbReference type="ARBA" id="ARBA00022670"/>
    </source>
</evidence>
<keyword evidence="6" id="KW-0732">Signal</keyword>
<dbReference type="InterPro" id="IPR043504">
    <property type="entry name" value="Peptidase_S1_PA_chymotrypsin"/>
</dbReference>
<evidence type="ECO:0000256" key="1">
    <source>
        <dbReference type="ARBA" id="ARBA00007664"/>
    </source>
</evidence>
<keyword evidence="5" id="KW-1015">Disulfide bond</keyword>
<name>A0ABV6M9C0_9ACTN</name>
<evidence type="ECO:0000313" key="7">
    <source>
        <dbReference type="EMBL" id="MFC0531326.1"/>
    </source>
</evidence>
<organism evidence="7 8">
    <name type="scientific">Phytohabitans kaempferiae</name>
    <dbReference type="NCBI Taxonomy" id="1620943"/>
    <lineage>
        <taxon>Bacteria</taxon>
        <taxon>Bacillati</taxon>
        <taxon>Actinomycetota</taxon>
        <taxon>Actinomycetes</taxon>
        <taxon>Micromonosporales</taxon>
        <taxon>Micromonosporaceae</taxon>
    </lineage>
</organism>
<comment type="similarity">
    <text evidence="1">Belongs to the peptidase S1 family.</text>
</comment>
<dbReference type="EMBL" id="JBHLUH010000058">
    <property type="protein sequence ID" value="MFC0531326.1"/>
    <property type="molecule type" value="Genomic_DNA"/>
</dbReference>
<evidence type="ECO:0000256" key="4">
    <source>
        <dbReference type="ARBA" id="ARBA00022825"/>
    </source>
</evidence>
<evidence type="ECO:0000256" key="3">
    <source>
        <dbReference type="ARBA" id="ARBA00022801"/>
    </source>
</evidence>
<dbReference type="PRINTS" id="PR00861">
    <property type="entry name" value="ALYTICPTASE"/>
</dbReference>
<dbReference type="RefSeq" id="WP_377255554.1">
    <property type="nucleotide sequence ID" value="NZ_JBHLUH010000058.1"/>
</dbReference>
<evidence type="ECO:0000256" key="5">
    <source>
        <dbReference type="ARBA" id="ARBA00023157"/>
    </source>
</evidence>
<gene>
    <name evidence="7" type="ORF">ACFFIA_27150</name>
</gene>
<reference evidence="7 8" key="1">
    <citation type="submission" date="2024-09" db="EMBL/GenBank/DDBJ databases">
        <authorList>
            <person name="Sun Q."/>
            <person name="Mori K."/>
        </authorList>
    </citation>
    <scope>NUCLEOTIDE SEQUENCE [LARGE SCALE GENOMIC DNA]</scope>
    <source>
        <strain evidence="7 8">TBRC 3947</strain>
    </source>
</reference>
<dbReference type="PROSITE" id="PS00134">
    <property type="entry name" value="TRYPSIN_HIS"/>
    <property type="match status" value="1"/>
</dbReference>
<keyword evidence="3" id="KW-0378">Hydrolase</keyword>
<keyword evidence="8" id="KW-1185">Reference proteome</keyword>
<dbReference type="SUPFAM" id="SSF50494">
    <property type="entry name" value="Trypsin-like serine proteases"/>
    <property type="match status" value="1"/>
</dbReference>
<sequence>MTSTSRQAGRATRLLAAAGAALLAAALLAAPAGAAPPRQLATDTGLGADPLEAVANAYLATHPDLSPVAALAAATAQANSEKLKLALADRLSTFGGGWFDPYTSAFHIAVTTPAAAGDAAALGRDLGLKVKTHQVARSLDQLKEQAEKLRGGGDALGRAAAGHVGIDVRTNEVVVALPPPQLSGFASAAVPAGVRLEANTGTRTQNDACTSREDCDNNLRAGLRLRRSGALWCSAGFTARGSTGIRWQLTAGHCVGTIGETWSNGTTTQRNIGPLTDSIDSGVVDASAIQVTNAFYSADTVGRIATGASSFAPVTGETFLLVNDVVCLSASTTDPTRSGNPCGTVTSLSDSARRGQVRVEGYDACGGDSGGGWYWLPGSGNRWAVGLHSGSLTGCNVTPGVSWLSPLDSFWTALTYETG</sequence>
<protein>
    <submittedName>
        <fullName evidence="7">S1 family peptidase</fullName>
    </submittedName>
</protein>
<evidence type="ECO:0000256" key="6">
    <source>
        <dbReference type="SAM" id="SignalP"/>
    </source>
</evidence>
<proteinExistence type="inferred from homology"/>
<dbReference type="Proteomes" id="UP001589867">
    <property type="component" value="Unassembled WGS sequence"/>
</dbReference>
<evidence type="ECO:0000313" key="8">
    <source>
        <dbReference type="Proteomes" id="UP001589867"/>
    </source>
</evidence>
<dbReference type="InterPro" id="IPR009003">
    <property type="entry name" value="Peptidase_S1_PA"/>
</dbReference>
<dbReference type="InterPro" id="IPR001316">
    <property type="entry name" value="Pept_S1A_streptogrisin"/>
</dbReference>